<gene>
    <name evidence="1" type="ORF">Z518_10743</name>
</gene>
<sequence length="393" mass="43491">MKAFLQDYCVASLDHSVSRGYLDGLEHMLARLNPSSDLVQAVKVVALAGFAHKHERPDILDLSKMLIVDNSRSAWTAHHARKSPLRKENGTHSRGVSAILSTDRSPFDILTGAQVFQLGNPLHLNPAQLQDSRHFGILCAPSSGATVQTLDSLLVKSRPIFQMAEELLSNSREISADELSQFRADVMLLMRQFAEWPANQPEKWSPTTVGFVHQSHEELQGTIYWPGQVHAYFDLYVSGVWNAYRKARLLFLDRVVRCMIRLGFGEEQWLWGRFHSEVRELAVDVAASVPFHLTATAEKPLQIPHTATATAATAGISVGGLLLPHPLCVASTLSIVPPELRIYFKGCLVWIGQHMGIGQAALLAKDPKSVPYSFIKDGHVLVWAGMLIQPQAS</sequence>
<dbReference type="OrthoDB" id="4160106at2759"/>
<dbReference type="InterPro" id="IPR053175">
    <property type="entry name" value="DHMBA_Reg_Transcription_Factor"/>
</dbReference>
<dbReference type="Proteomes" id="UP000053617">
    <property type="component" value="Unassembled WGS sequence"/>
</dbReference>
<organism evidence="1 2">
    <name type="scientific">Rhinocladiella mackenziei CBS 650.93</name>
    <dbReference type="NCBI Taxonomy" id="1442369"/>
    <lineage>
        <taxon>Eukaryota</taxon>
        <taxon>Fungi</taxon>
        <taxon>Dikarya</taxon>
        <taxon>Ascomycota</taxon>
        <taxon>Pezizomycotina</taxon>
        <taxon>Eurotiomycetes</taxon>
        <taxon>Chaetothyriomycetidae</taxon>
        <taxon>Chaetothyriales</taxon>
        <taxon>Herpotrichiellaceae</taxon>
        <taxon>Rhinocladiella</taxon>
    </lineage>
</organism>
<dbReference type="AlphaFoldDB" id="A0A0D2I980"/>
<evidence type="ECO:0000313" key="2">
    <source>
        <dbReference type="Proteomes" id="UP000053617"/>
    </source>
</evidence>
<evidence type="ECO:0000313" key="1">
    <source>
        <dbReference type="EMBL" id="KIW99815.1"/>
    </source>
</evidence>
<protein>
    <submittedName>
        <fullName evidence="1">Rhinocladiella mackenziei CBS 650.93 unplaced genomic scaffold supercont1.10, whole genome shotgun sequence</fullName>
    </submittedName>
</protein>
<dbReference type="HOGENOM" id="CLU_013866_1_1_1"/>
<dbReference type="RefSeq" id="XP_013267028.1">
    <property type="nucleotide sequence ID" value="XM_013411574.1"/>
</dbReference>
<reference evidence="1 2" key="1">
    <citation type="submission" date="2015-01" db="EMBL/GenBank/DDBJ databases">
        <title>The Genome Sequence of Rhinocladiella mackenzie CBS 650.93.</title>
        <authorList>
            <consortium name="The Broad Institute Genomics Platform"/>
            <person name="Cuomo C."/>
            <person name="de Hoog S."/>
            <person name="Gorbushina A."/>
            <person name="Stielow B."/>
            <person name="Teixiera M."/>
            <person name="Abouelleil A."/>
            <person name="Chapman S.B."/>
            <person name="Priest M."/>
            <person name="Young S.K."/>
            <person name="Wortman J."/>
            <person name="Nusbaum C."/>
            <person name="Birren B."/>
        </authorList>
    </citation>
    <scope>NUCLEOTIDE SEQUENCE [LARGE SCALE GENOMIC DNA]</scope>
    <source>
        <strain evidence="1 2">CBS 650.93</strain>
    </source>
</reference>
<keyword evidence="2" id="KW-1185">Reference proteome</keyword>
<dbReference type="PANTHER" id="PTHR38791:SF5">
    <property type="entry name" value="TRANSCRIPTION FACTOR DBAG-RELATED"/>
    <property type="match status" value="1"/>
</dbReference>
<accession>A0A0D2I980</accession>
<dbReference type="EMBL" id="KN847484">
    <property type="protein sequence ID" value="KIW99815.1"/>
    <property type="molecule type" value="Genomic_DNA"/>
</dbReference>
<dbReference type="GeneID" id="25298814"/>
<name>A0A0D2I980_9EURO</name>
<dbReference type="VEuPathDB" id="FungiDB:Z518_10743"/>
<dbReference type="PANTHER" id="PTHR38791">
    <property type="entry name" value="ZN(II)2CYS6 TRANSCRIPTION FACTOR (EUROFUNG)-RELATED-RELATED"/>
    <property type="match status" value="1"/>
</dbReference>
<proteinExistence type="predicted"/>
<dbReference type="STRING" id="1442369.A0A0D2I980"/>